<evidence type="ECO:0000313" key="2">
    <source>
        <dbReference type="EMBL" id="RKD34985.1"/>
    </source>
</evidence>
<proteinExistence type="predicted"/>
<accession>A0A419TC11</accession>
<feature type="chain" id="PRO_5019428215" evidence="1">
    <location>
        <begin position="29"/>
        <end position="85"/>
    </location>
</feature>
<protein>
    <submittedName>
        <fullName evidence="2">Uncharacterized protein</fullName>
    </submittedName>
</protein>
<evidence type="ECO:0000313" key="3">
    <source>
        <dbReference type="Proteomes" id="UP000284277"/>
    </source>
</evidence>
<keyword evidence="3" id="KW-1185">Reference proteome</keyword>
<gene>
    <name evidence="2" type="ORF">BET01_01115</name>
</gene>
<comment type="caution">
    <text evidence="2">The sequence shown here is derived from an EMBL/GenBank/DDBJ whole genome shotgun (WGS) entry which is preliminary data.</text>
</comment>
<dbReference type="OrthoDB" id="1912982at2"/>
<reference evidence="2 3" key="1">
    <citation type="submission" date="2016-08" db="EMBL/GenBank/DDBJ databases">
        <title>A new outlook on sporulation: Clostridium algidixylanolyticum.</title>
        <authorList>
            <person name="Poppleton D.I."/>
            <person name="Gribaldo S."/>
        </authorList>
    </citation>
    <scope>NUCLEOTIDE SEQUENCE [LARGE SCALE GENOMIC DNA]</scope>
    <source>
        <strain evidence="2 3">SPL73</strain>
    </source>
</reference>
<keyword evidence="1" id="KW-0732">Signal</keyword>
<evidence type="ECO:0000256" key="1">
    <source>
        <dbReference type="SAM" id="SignalP"/>
    </source>
</evidence>
<dbReference type="RefSeq" id="WP_120194921.1">
    <property type="nucleotide sequence ID" value="NZ_MCIA01000001.1"/>
</dbReference>
<organism evidence="2 3">
    <name type="scientific">Lacrimispora algidixylanolytica</name>
    <dbReference type="NCBI Taxonomy" id="94868"/>
    <lineage>
        <taxon>Bacteria</taxon>
        <taxon>Bacillati</taxon>
        <taxon>Bacillota</taxon>
        <taxon>Clostridia</taxon>
        <taxon>Lachnospirales</taxon>
        <taxon>Lachnospiraceae</taxon>
        <taxon>Lacrimispora</taxon>
    </lineage>
</organism>
<dbReference type="AlphaFoldDB" id="A0A419TC11"/>
<dbReference type="Proteomes" id="UP000284277">
    <property type="component" value="Unassembled WGS sequence"/>
</dbReference>
<name>A0A419TC11_9FIRM</name>
<dbReference type="EMBL" id="MCIA01000001">
    <property type="protein sequence ID" value="RKD34985.1"/>
    <property type="molecule type" value="Genomic_DNA"/>
</dbReference>
<sequence length="85" mass="10095">MKVKSKNILLCLTVLSIGTIMMPLDAFAQSQKTESSMVTQKQTPEKHYLDAQIIEWRYKTVNGKMYRRQYNYSRKKWVGDWELCD</sequence>
<feature type="signal peptide" evidence="1">
    <location>
        <begin position="1"/>
        <end position="28"/>
    </location>
</feature>